<accession>A0A2U1V7I4</accession>
<reference evidence="5" key="1">
    <citation type="submission" date="2017-10" db="EMBL/GenBank/DDBJ databases">
        <authorList>
            <person name="Toshchakov S.V."/>
            <person name="Goeva M.A."/>
        </authorList>
    </citation>
    <scope>NUCLEOTIDE SEQUENCE [LARGE SCALE GENOMIC DNA]</scope>
    <source>
        <strain evidence="5">JR1/69-1-13</strain>
    </source>
</reference>
<name>A0A2U1V7I4_9PROT</name>
<dbReference type="Proteomes" id="UP000245048">
    <property type="component" value="Unassembled WGS sequence"/>
</dbReference>
<dbReference type="GO" id="GO:0042597">
    <property type="term" value="C:periplasmic space"/>
    <property type="evidence" value="ECO:0007669"/>
    <property type="project" value="UniProtKB-SubCell"/>
</dbReference>
<dbReference type="RefSeq" id="WP_109515512.1">
    <property type="nucleotide sequence ID" value="NZ_PDOA01000002.1"/>
</dbReference>
<organism evidence="4 5">
    <name type="scientific">Teichococcus aestuarii</name>
    <dbReference type="NCBI Taxonomy" id="568898"/>
    <lineage>
        <taxon>Bacteria</taxon>
        <taxon>Pseudomonadati</taxon>
        <taxon>Pseudomonadota</taxon>
        <taxon>Alphaproteobacteria</taxon>
        <taxon>Acetobacterales</taxon>
        <taxon>Roseomonadaceae</taxon>
        <taxon>Roseomonas</taxon>
    </lineage>
</organism>
<dbReference type="EMBL" id="PDOA01000002">
    <property type="protein sequence ID" value="PWC29877.1"/>
    <property type="molecule type" value="Genomic_DNA"/>
</dbReference>
<dbReference type="PANTHER" id="PTHR43649:SF12">
    <property type="entry name" value="DIACETYLCHITOBIOSE BINDING PROTEIN DASA"/>
    <property type="match status" value="1"/>
</dbReference>
<evidence type="ECO:0000313" key="4">
    <source>
        <dbReference type="EMBL" id="PWC29877.1"/>
    </source>
</evidence>
<dbReference type="SUPFAM" id="SSF53850">
    <property type="entry name" value="Periplasmic binding protein-like II"/>
    <property type="match status" value="1"/>
</dbReference>
<evidence type="ECO:0000313" key="5">
    <source>
        <dbReference type="Proteomes" id="UP000245048"/>
    </source>
</evidence>
<dbReference type="InterPro" id="IPR006311">
    <property type="entry name" value="TAT_signal"/>
</dbReference>
<dbReference type="CDD" id="cd14748">
    <property type="entry name" value="PBP2_UgpB"/>
    <property type="match status" value="1"/>
</dbReference>
<keyword evidence="3" id="KW-0732">Signal</keyword>
<feature type="signal peptide" evidence="3">
    <location>
        <begin position="1"/>
        <end position="30"/>
    </location>
</feature>
<protein>
    <submittedName>
        <fullName evidence="4">ABC transporter substrate-binding protein</fullName>
    </submittedName>
</protein>
<comment type="caution">
    <text evidence="4">The sequence shown here is derived from an EMBL/GenBank/DDBJ whole genome shotgun (WGS) entry which is preliminary data.</text>
</comment>
<evidence type="ECO:0000256" key="1">
    <source>
        <dbReference type="ARBA" id="ARBA00004418"/>
    </source>
</evidence>
<gene>
    <name evidence="4" type="ORF">CR165_03105</name>
</gene>
<dbReference type="Pfam" id="PF13416">
    <property type="entry name" value="SBP_bac_8"/>
    <property type="match status" value="1"/>
</dbReference>
<dbReference type="InterPro" id="IPR050490">
    <property type="entry name" value="Bact_solute-bd_prot1"/>
</dbReference>
<keyword evidence="5" id="KW-1185">Reference proteome</keyword>
<evidence type="ECO:0000256" key="3">
    <source>
        <dbReference type="SAM" id="SignalP"/>
    </source>
</evidence>
<dbReference type="OrthoDB" id="2509690at2"/>
<dbReference type="InterPro" id="IPR006059">
    <property type="entry name" value="SBP"/>
</dbReference>
<feature type="chain" id="PRO_5015440585" evidence="3">
    <location>
        <begin position="31"/>
        <end position="429"/>
    </location>
</feature>
<proteinExistence type="inferred from homology"/>
<comment type="similarity">
    <text evidence="2">Belongs to the bacterial solute-binding protein 1 family.</text>
</comment>
<comment type="subcellular location">
    <subcellularLocation>
        <location evidence="1">Periplasm</location>
    </subcellularLocation>
</comment>
<dbReference type="Gene3D" id="3.40.190.10">
    <property type="entry name" value="Periplasmic binding protein-like II"/>
    <property type="match status" value="2"/>
</dbReference>
<dbReference type="AlphaFoldDB" id="A0A2U1V7I4"/>
<dbReference type="PANTHER" id="PTHR43649">
    <property type="entry name" value="ARABINOSE-BINDING PROTEIN-RELATED"/>
    <property type="match status" value="1"/>
</dbReference>
<dbReference type="PROSITE" id="PS51318">
    <property type="entry name" value="TAT"/>
    <property type="match status" value="1"/>
</dbReference>
<sequence length="429" mass="46289">MTVTLRRRAALALPAAMLAAPLAAPRIARAQSTAITVHYAQPFIYKGSYDAILEAFAKAEPGIAVNFVTTPNYEEGAQLILRQAATNQLPDLSYQGFNRLRVFAERGIAQDLAPLLARDGDPAKAGYTPSLLALARFGGIQSGLAYAASNPVSYYNAELVKRAGGDPENFPRDWDGVLDLAARINRLGDGVNGMWFTWSGDDWMFSSLLFGHGGRMLNADETDVGFGGPEGLAALTLLDRMVKQGGMPNMTAAAARQAFAAGKLGMIFQTTALVRGTLASIGENFTLRTTGMPVIDAEKGRLPTGGAAGMLTAKDPAKREAAWKFLRFSTGPVGQALMVQNTGYLPCNQIAIDDPQYLGAFYRENPLFMPAVRQLPISIPWYAFPGSNSVRVTQTMVDNLARIVEQRATPKEVQADMVAEVRRLLPRKS</sequence>
<evidence type="ECO:0000256" key="2">
    <source>
        <dbReference type="ARBA" id="ARBA00008520"/>
    </source>
</evidence>